<evidence type="ECO:0008006" key="4">
    <source>
        <dbReference type="Google" id="ProtNLM"/>
    </source>
</evidence>
<evidence type="ECO:0000256" key="1">
    <source>
        <dbReference type="SAM" id="SignalP"/>
    </source>
</evidence>
<reference evidence="2 3" key="1">
    <citation type="journal article" date="2015" name="Genome Announc.">
        <title>Draft Genome Sequence of Burkholderia sp. Strain PML1(12), an Ectomycorrhizosphere-Inhabiting Bacterium with Effective Mineral-Weathering Ability.</title>
        <authorList>
            <person name="Uroz S."/>
            <person name="Oger P."/>
        </authorList>
    </citation>
    <scope>NUCLEOTIDE SEQUENCE [LARGE SCALE GENOMIC DNA]</scope>
    <source>
        <strain evidence="3">PML1(12)</strain>
    </source>
</reference>
<dbReference type="EMBL" id="AEJF01000136">
    <property type="protein sequence ID" value="KLU24030.1"/>
    <property type="molecule type" value="Genomic_DNA"/>
</dbReference>
<evidence type="ECO:0000313" key="3">
    <source>
        <dbReference type="Proteomes" id="UP000035963"/>
    </source>
</evidence>
<dbReference type="PATRIC" id="fig|908627.4.peg.4999"/>
<organism evidence="2 3">
    <name type="scientific">Caballeronia mineralivorans PML1(12)</name>
    <dbReference type="NCBI Taxonomy" id="908627"/>
    <lineage>
        <taxon>Bacteria</taxon>
        <taxon>Pseudomonadati</taxon>
        <taxon>Pseudomonadota</taxon>
        <taxon>Betaproteobacteria</taxon>
        <taxon>Burkholderiales</taxon>
        <taxon>Burkholderiaceae</taxon>
        <taxon>Caballeronia</taxon>
    </lineage>
</organism>
<comment type="caution">
    <text evidence="2">The sequence shown here is derived from an EMBL/GenBank/DDBJ whole genome shotgun (WGS) entry which is preliminary data.</text>
</comment>
<dbReference type="PROSITE" id="PS51257">
    <property type="entry name" value="PROKAR_LIPOPROTEIN"/>
    <property type="match status" value="1"/>
</dbReference>
<sequence length="86" mass="9366">MKPFCFAAAFVVLTAGCSSTWSPANNQTARPSPADTDTYILHTTNGAMSGDSTSTPPRLRVGVSYPDTQLILPWFLNDIVNLINYR</sequence>
<dbReference type="Proteomes" id="UP000035963">
    <property type="component" value="Unassembled WGS sequence"/>
</dbReference>
<feature type="chain" id="PRO_5005249291" description="Lipoprotein" evidence="1">
    <location>
        <begin position="25"/>
        <end position="86"/>
    </location>
</feature>
<feature type="signal peptide" evidence="1">
    <location>
        <begin position="1"/>
        <end position="24"/>
    </location>
</feature>
<accession>A0A0J1CTR8</accession>
<evidence type="ECO:0000313" key="2">
    <source>
        <dbReference type="EMBL" id="KLU24030.1"/>
    </source>
</evidence>
<protein>
    <recommendedName>
        <fullName evidence="4">Lipoprotein</fullName>
    </recommendedName>
</protein>
<proteinExistence type="predicted"/>
<gene>
    <name evidence="2" type="ORF">EOS_22370</name>
</gene>
<dbReference type="OrthoDB" id="8667365at2"/>
<name>A0A0J1CTR8_9BURK</name>
<dbReference type="AlphaFoldDB" id="A0A0J1CTR8"/>
<keyword evidence="1" id="KW-0732">Signal</keyword>
<keyword evidence="3" id="KW-1185">Reference proteome</keyword>